<proteinExistence type="predicted"/>
<accession>A0A4U9TCC5</accession>
<reference evidence="2" key="1">
    <citation type="submission" date="2019-05" db="EMBL/GenBank/DDBJ databases">
        <authorList>
            <consortium name="Pathogen Informatics"/>
        </authorList>
    </citation>
    <scope>NUCLEOTIDE SEQUENCE [LARGE SCALE GENOMIC DNA]</scope>
    <source>
        <strain evidence="2">NCTC12965</strain>
    </source>
</reference>
<keyword evidence="1" id="KW-0472">Membrane</keyword>
<sequence length="40" mass="4509">MAAYMALKHLHLLTVAISITFVCTAFLLEVACIAMINKRW</sequence>
<protein>
    <submittedName>
        <fullName evidence="2">Uncharacterized protein</fullName>
    </submittedName>
</protein>
<evidence type="ECO:0000313" key="2">
    <source>
        <dbReference type="EMBL" id="VTR16117.1"/>
    </source>
</evidence>
<name>A0A4U9TCC5_SERFO</name>
<organism evidence="2">
    <name type="scientific">Serratia fonticola</name>
    <dbReference type="NCBI Taxonomy" id="47917"/>
    <lineage>
        <taxon>Bacteria</taxon>
        <taxon>Pseudomonadati</taxon>
        <taxon>Pseudomonadota</taxon>
        <taxon>Gammaproteobacteria</taxon>
        <taxon>Enterobacterales</taxon>
        <taxon>Yersiniaceae</taxon>
        <taxon>Serratia</taxon>
    </lineage>
</organism>
<dbReference type="EMBL" id="CABEEZ010000012">
    <property type="protein sequence ID" value="VTR16117.1"/>
    <property type="molecule type" value="Genomic_DNA"/>
</dbReference>
<keyword evidence="1" id="KW-1133">Transmembrane helix</keyword>
<gene>
    <name evidence="2" type="ORF">NCTC12965_00175</name>
</gene>
<feature type="transmembrane region" description="Helical" evidence="1">
    <location>
        <begin position="12"/>
        <end position="36"/>
    </location>
</feature>
<evidence type="ECO:0000256" key="1">
    <source>
        <dbReference type="SAM" id="Phobius"/>
    </source>
</evidence>
<keyword evidence="1" id="KW-0812">Transmembrane</keyword>
<dbReference type="AlphaFoldDB" id="A0A4U9TCC5"/>